<organism evidence="2 3">
    <name type="scientific">Cotesia glomerata</name>
    <name type="common">Lepidopteran parasitic wasp</name>
    <name type="synonym">Apanteles glomeratus</name>
    <dbReference type="NCBI Taxonomy" id="32391"/>
    <lineage>
        <taxon>Eukaryota</taxon>
        <taxon>Metazoa</taxon>
        <taxon>Ecdysozoa</taxon>
        <taxon>Arthropoda</taxon>
        <taxon>Hexapoda</taxon>
        <taxon>Insecta</taxon>
        <taxon>Pterygota</taxon>
        <taxon>Neoptera</taxon>
        <taxon>Endopterygota</taxon>
        <taxon>Hymenoptera</taxon>
        <taxon>Apocrita</taxon>
        <taxon>Ichneumonoidea</taxon>
        <taxon>Braconidae</taxon>
        <taxon>Microgastrinae</taxon>
        <taxon>Cotesia</taxon>
    </lineage>
</organism>
<accession>A0AAV7IHG5</accession>
<feature type="region of interest" description="Disordered" evidence="1">
    <location>
        <begin position="65"/>
        <end position="140"/>
    </location>
</feature>
<dbReference type="AlphaFoldDB" id="A0AAV7IHG5"/>
<feature type="compositionally biased region" description="Acidic residues" evidence="1">
    <location>
        <begin position="79"/>
        <end position="104"/>
    </location>
</feature>
<evidence type="ECO:0000256" key="1">
    <source>
        <dbReference type="SAM" id="MobiDB-lite"/>
    </source>
</evidence>
<feature type="compositionally biased region" description="Low complexity" evidence="1">
    <location>
        <begin position="105"/>
        <end position="126"/>
    </location>
</feature>
<proteinExistence type="predicted"/>
<evidence type="ECO:0000313" key="2">
    <source>
        <dbReference type="EMBL" id="KAH0550642.1"/>
    </source>
</evidence>
<sequence length="140" mass="14576">MGEKFRVANLIGSKTGDFSTIAHNEININILVIGIAGAVSRFLEVHGQPFVGCTIDIINDIGINISESDSSNDNKSVDDSDGSAGDEDSNSEDNDRDNDNDNDGTDAVVGGSSRAASASNVSGGSVEDVDDDMSDGISWY</sequence>
<evidence type="ECO:0000313" key="3">
    <source>
        <dbReference type="Proteomes" id="UP000826195"/>
    </source>
</evidence>
<protein>
    <submittedName>
        <fullName evidence="2">Uncharacterized protein</fullName>
    </submittedName>
</protein>
<gene>
    <name evidence="2" type="ORF">KQX54_020406</name>
</gene>
<reference evidence="2 3" key="1">
    <citation type="journal article" date="2021" name="J. Hered.">
        <title>A chromosome-level genome assembly of the parasitoid wasp, Cotesia glomerata (Hymenoptera: Braconidae).</title>
        <authorList>
            <person name="Pinto B.J."/>
            <person name="Weis J.J."/>
            <person name="Gamble T."/>
            <person name="Ode P.J."/>
            <person name="Paul R."/>
            <person name="Zaspel J.M."/>
        </authorList>
    </citation>
    <scope>NUCLEOTIDE SEQUENCE [LARGE SCALE GENOMIC DNA]</scope>
    <source>
        <strain evidence="2">CgM1</strain>
    </source>
</reference>
<dbReference type="EMBL" id="JAHXZJ010001864">
    <property type="protein sequence ID" value="KAH0550642.1"/>
    <property type="molecule type" value="Genomic_DNA"/>
</dbReference>
<name>A0AAV7IHG5_COTGL</name>
<dbReference type="Proteomes" id="UP000826195">
    <property type="component" value="Unassembled WGS sequence"/>
</dbReference>
<comment type="caution">
    <text evidence="2">The sequence shown here is derived from an EMBL/GenBank/DDBJ whole genome shotgun (WGS) entry which is preliminary data.</text>
</comment>
<feature type="compositionally biased region" description="Low complexity" evidence="1">
    <location>
        <begin position="65"/>
        <end position="74"/>
    </location>
</feature>
<keyword evidence="3" id="KW-1185">Reference proteome</keyword>